<evidence type="ECO:0000313" key="3">
    <source>
        <dbReference type="EMBL" id="MBS2553598.1"/>
    </source>
</evidence>
<feature type="transmembrane region" description="Helical" evidence="2">
    <location>
        <begin position="104"/>
        <end position="125"/>
    </location>
</feature>
<dbReference type="RefSeq" id="WP_212020311.1">
    <property type="nucleotide sequence ID" value="NZ_JAAFYZ010000268.1"/>
</dbReference>
<keyword evidence="2" id="KW-0472">Membrane</keyword>
<dbReference type="Proteomes" id="UP000730482">
    <property type="component" value="Unassembled WGS sequence"/>
</dbReference>
<evidence type="ECO:0000256" key="2">
    <source>
        <dbReference type="SAM" id="Phobius"/>
    </source>
</evidence>
<feature type="transmembrane region" description="Helical" evidence="2">
    <location>
        <begin position="72"/>
        <end position="92"/>
    </location>
</feature>
<feature type="transmembrane region" description="Helical" evidence="2">
    <location>
        <begin position="145"/>
        <end position="167"/>
    </location>
</feature>
<reference evidence="3 4" key="1">
    <citation type="submission" date="2020-02" db="EMBL/GenBank/DDBJ databases">
        <title>Acidophilic actinobacteria isolated from forest soil.</title>
        <authorList>
            <person name="Golinska P."/>
        </authorList>
    </citation>
    <scope>NUCLEOTIDE SEQUENCE [LARGE SCALE GENOMIC DNA]</scope>
    <source>
        <strain evidence="3 4">NL8</strain>
    </source>
</reference>
<accession>A0ABS5L5H5</accession>
<dbReference type="EMBL" id="JAAFYZ010000268">
    <property type="protein sequence ID" value="MBS2553598.1"/>
    <property type="molecule type" value="Genomic_DNA"/>
</dbReference>
<comment type="caution">
    <text evidence="3">The sequence shown here is derived from an EMBL/GenBank/DDBJ whole genome shotgun (WGS) entry which is preliminary data.</text>
</comment>
<evidence type="ECO:0000256" key="1">
    <source>
        <dbReference type="SAM" id="MobiDB-lite"/>
    </source>
</evidence>
<keyword evidence="4" id="KW-1185">Reference proteome</keyword>
<gene>
    <name evidence="3" type="ORF">KGQ19_42780</name>
</gene>
<feature type="region of interest" description="Disordered" evidence="1">
    <location>
        <begin position="1"/>
        <end position="22"/>
    </location>
</feature>
<proteinExistence type="predicted"/>
<feature type="compositionally biased region" description="Basic and acidic residues" evidence="1">
    <location>
        <begin position="1"/>
        <end position="11"/>
    </location>
</feature>
<evidence type="ECO:0000313" key="4">
    <source>
        <dbReference type="Proteomes" id="UP000730482"/>
    </source>
</evidence>
<organism evidence="3 4">
    <name type="scientific">Catenulispora pinistramenti</name>
    <dbReference type="NCBI Taxonomy" id="2705254"/>
    <lineage>
        <taxon>Bacteria</taxon>
        <taxon>Bacillati</taxon>
        <taxon>Actinomycetota</taxon>
        <taxon>Actinomycetes</taxon>
        <taxon>Catenulisporales</taxon>
        <taxon>Catenulisporaceae</taxon>
        <taxon>Catenulispora</taxon>
    </lineage>
</organism>
<keyword evidence="2" id="KW-0812">Transmembrane</keyword>
<feature type="transmembrane region" description="Helical" evidence="2">
    <location>
        <begin position="31"/>
        <end position="52"/>
    </location>
</feature>
<sequence length="190" mass="20335">MRLGRASHDTAEPGTAAAPTGGGRRDFKRRAIAIVLVIVALVLLYFAGAAYIPRWWSHRIGSACNGAFSTGMLLGICFGIVFTILPLGLLWFTMRRPMRWKTRIVWLILAVILAAPNLMTLGVAVGTGGGAHAGQRTMDVQAPGFRGATAVGCLIAALIFVVLVIAFRRKGRPPKVPKRPKTPAPEPVDV</sequence>
<keyword evidence="2" id="KW-1133">Transmembrane helix</keyword>
<evidence type="ECO:0008006" key="5">
    <source>
        <dbReference type="Google" id="ProtNLM"/>
    </source>
</evidence>
<protein>
    <recommendedName>
        <fullName evidence="5">Permease</fullName>
    </recommendedName>
</protein>
<name>A0ABS5L5H5_9ACTN</name>